<dbReference type="SUPFAM" id="SSF57850">
    <property type="entry name" value="RING/U-box"/>
    <property type="match status" value="2"/>
</dbReference>
<evidence type="ECO:0000256" key="4">
    <source>
        <dbReference type="ARBA" id="ARBA00022771"/>
    </source>
</evidence>
<keyword evidence="2" id="KW-0479">Metal-binding</keyword>
<evidence type="ECO:0000256" key="1">
    <source>
        <dbReference type="ARBA" id="ARBA00022679"/>
    </source>
</evidence>
<feature type="compositionally biased region" description="Low complexity" evidence="7">
    <location>
        <begin position="380"/>
        <end position="396"/>
    </location>
</feature>
<keyword evidence="1" id="KW-0808">Transferase</keyword>
<dbReference type="Gene3D" id="1.20.120.1750">
    <property type="match status" value="1"/>
</dbReference>
<dbReference type="InterPro" id="IPR029062">
    <property type="entry name" value="Class_I_gatase-like"/>
</dbReference>
<feature type="compositionally biased region" description="Polar residues" evidence="7">
    <location>
        <begin position="966"/>
        <end position="979"/>
    </location>
</feature>
<protein>
    <submittedName>
        <fullName evidence="11">Ubiquitin-protein ligase</fullName>
    </submittedName>
</protein>
<dbReference type="Pfam" id="PF22191">
    <property type="entry name" value="IBR_1"/>
    <property type="match status" value="1"/>
</dbReference>
<evidence type="ECO:0000313" key="12">
    <source>
        <dbReference type="Proteomes" id="UP000001396"/>
    </source>
</evidence>
<dbReference type="Gene3D" id="3.40.50.880">
    <property type="match status" value="1"/>
</dbReference>
<feature type="region of interest" description="Disordered" evidence="7">
    <location>
        <begin position="1006"/>
        <end position="1039"/>
    </location>
</feature>
<dbReference type="Pfam" id="PF05024">
    <property type="entry name" value="Gpi1"/>
    <property type="match status" value="1"/>
</dbReference>
<feature type="region of interest" description="Disordered" evidence="7">
    <location>
        <begin position="470"/>
        <end position="523"/>
    </location>
</feature>
<keyword evidence="6" id="KW-0862">Zinc</keyword>
<dbReference type="GO" id="GO:0008270">
    <property type="term" value="F:zinc ion binding"/>
    <property type="evidence" value="ECO:0007669"/>
    <property type="project" value="UniProtKB-KW"/>
</dbReference>
<evidence type="ECO:0000259" key="10">
    <source>
        <dbReference type="PROSITE" id="PS51873"/>
    </source>
</evidence>
<dbReference type="RefSeq" id="XP_020430835.1">
    <property type="nucleotide sequence ID" value="XM_020578996.1"/>
</dbReference>
<dbReference type="Pfam" id="PF00117">
    <property type="entry name" value="GATase"/>
    <property type="match status" value="1"/>
</dbReference>
<dbReference type="GO" id="GO:0006506">
    <property type="term" value="P:GPI anchor biosynthetic process"/>
    <property type="evidence" value="ECO:0007669"/>
    <property type="project" value="InterPro"/>
</dbReference>
<feature type="region of interest" description="Disordered" evidence="7">
    <location>
        <begin position="1088"/>
        <end position="1124"/>
    </location>
</feature>
<evidence type="ECO:0000256" key="5">
    <source>
        <dbReference type="ARBA" id="ARBA00022786"/>
    </source>
</evidence>
<dbReference type="InterPro" id="IPR045840">
    <property type="entry name" value="Ariadne"/>
</dbReference>
<dbReference type="InterPro" id="IPR017926">
    <property type="entry name" value="GATASE"/>
</dbReference>
<evidence type="ECO:0000256" key="3">
    <source>
        <dbReference type="ARBA" id="ARBA00022737"/>
    </source>
</evidence>
<dbReference type="EMBL" id="ADBJ01000037">
    <property type="protein sequence ID" value="EFA78711.1"/>
    <property type="molecule type" value="Genomic_DNA"/>
</dbReference>
<keyword evidence="12" id="KW-1185">Reference proteome</keyword>
<keyword evidence="3" id="KW-0677">Repeat</keyword>
<dbReference type="SMART" id="SM00165">
    <property type="entry name" value="UBA"/>
    <property type="match status" value="1"/>
</dbReference>
<dbReference type="InterPro" id="IPR007720">
    <property type="entry name" value="PigQ/GPI1"/>
</dbReference>
<dbReference type="InterPro" id="IPR044992">
    <property type="entry name" value="ChyE-like"/>
</dbReference>
<feature type="compositionally biased region" description="Low complexity" evidence="7">
    <location>
        <begin position="470"/>
        <end position="486"/>
    </location>
</feature>
<dbReference type="PROSITE" id="PS00518">
    <property type="entry name" value="ZF_RING_1"/>
    <property type="match status" value="1"/>
</dbReference>
<dbReference type="GO" id="GO:0016020">
    <property type="term" value="C:membrane"/>
    <property type="evidence" value="ECO:0007669"/>
    <property type="project" value="InterPro"/>
</dbReference>
<reference evidence="11 12" key="1">
    <citation type="journal article" date="2011" name="Genome Res.">
        <title>Phylogeny-wide analysis of social amoeba genomes highlights ancient origins for complex intercellular communication.</title>
        <authorList>
            <person name="Heidel A.J."/>
            <person name="Lawal H.M."/>
            <person name="Felder M."/>
            <person name="Schilde C."/>
            <person name="Helps N.R."/>
            <person name="Tunggal B."/>
            <person name="Rivero F."/>
            <person name="John U."/>
            <person name="Schleicher M."/>
            <person name="Eichinger L."/>
            <person name="Platzer M."/>
            <person name="Noegel A.A."/>
            <person name="Schaap P."/>
            <person name="Gloeckner G."/>
        </authorList>
    </citation>
    <scope>NUCLEOTIDE SEQUENCE [LARGE SCALE GENOMIC DNA]</scope>
    <source>
        <strain evidence="12">ATCC 26659 / Pp 5 / PN500</strain>
    </source>
</reference>
<comment type="caution">
    <text evidence="11">The sequence shown here is derived from an EMBL/GenBank/DDBJ whole genome shotgun (WGS) entry which is preliminary data.</text>
</comment>
<evidence type="ECO:0000259" key="9">
    <source>
        <dbReference type="PROSITE" id="PS50030"/>
    </source>
</evidence>
<gene>
    <name evidence="11" type="ORF">PPL_08172</name>
</gene>
<dbReference type="CDD" id="cd01741">
    <property type="entry name" value="GATase1_1"/>
    <property type="match status" value="1"/>
</dbReference>
<feature type="region of interest" description="Disordered" evidence="7">
    <location>
        <begin position="931"/>
        <end position="979"/>
    </location>
</feature>
<keyword evidence="8" id="KW-1133">Transmembrane helix</keyword>
<dbReference type="SUPFAM" id="SSF46934">
    <property type="entry name" value="UBA-like"/>
    <property type="match status" value="1"/>
</dbReference>
<dbReference type="SUPFAM" id="SSF52317">
    <property type="entry name" value="Class I glutamine amidotransferase-like"/>
    <property type="match status" value="1"/>
</dbReference>
<dbReference type="GeneID" id="31363652"/>
<feature type="transmembrane region" description="Helical" evidence="8">
    <location>
        <begin position="791"/>
        <end position="814"/>
    </location>
</feature>
<feature type="compositionally biased region" description="Low complexity" evidence="7">
    <location>
        <begin position="944"/>
        <end position="965"/>
    </location>
</feature>
<dbReference type="Pfam" id="PF19422">
    <property type="entry name" value="Ariadne"/>
    <property type="match status" value="1"/>
</dbReference>
<evidence type="ECO:0000256" key="8">
    <source>
        <dbReference type="SAM" id="Phobius"/>
    </source>
</evidence>
<feature type="compositionally biased region" description="Polar residues" evidence="7">
    <location>
        <begin position="1092"/>
        <end position="1121"/>
    </location>
</feature>
<keyword evidence="8" id="KW-0472">Membrane</keyword>
<dbReference type="FunFam" id="1.20.120.1750:FF:000002">
    <property type="entry name" value="RBR-type E3 ubiquitin transferase"/>
    <property type="match status" value="1"/>
</dbReference>
<dbReference type="InterPro" id="IPR047556">
    <property type="entry name" value="Rcat_RBR_TRIAD1"/>
</dbReference>
<keyword evidence="5" id="KW-0833">Ubl conjugation pathway</keyword>
<feature type="compositionally biased region" description="Low complexity" evidence="7">
    <location>
        <begin position="493"/>
        <end position="523"/>
    </location>
</feature>
<feature type="transmembrane region" description="Helical" evidence="8">
    <location>
        <begin position="835"/>
        <end position="859"/>
    </location>
</feature>
<dbReference type="PANTHER" id="PTHR21329:SF3">
    <property type="entry name" value="PHOSPHATIDYLINOSITOL N-ACETYLGLUCOSAMINYLTRANSFERASE SUBUNIT Q"/>
    <property type="match status" value="1"/>
</dbReference>
<dbReference type="CDD" id="cd20360">
    <property type="entry name" value="Rcat_RBR_TRIAD1"/>
    <property type="match status" value="1"/>
</dbReference>
<dbReference type="Proteomes" id="UP000001396">
    <property type="component" value="Unassembled WGS sequence"/>
</dbReference>
<dbReference type="InterPro" id="IPR033864">
    <property type="entry name" value="UBA2_scUBP14-like"/>
</dbReference>
<evidence type="ECO:0000256" key="6">
    <source>
        <dbReference type="ARBA" id="ARBA00022833"/>
    </source>
</evidence>
<evidence type="ECO:0000256" key="7">
    <source>
        <dbReference type="SAM" id="MobiDB-lite"/>
    </source>
</evidence>
<feature type="region of interest" description="Disordered" evidence="7">
    <location>
        <begin position="380"/>
        <end position="399"/>
    </location>
</feature>
<dbReference type="STRING" id="670386.D3BIT7"/>
<keyword evidence="11" id="KW-0436">Ligase</keyword>
<accession>D3BIT7</accession>
<dbReference type="PROSITE" id="PS51873">
    <property type="entry name" value="TRIAD"/>
    <property type="match status" value="1"/>
</dbReference>
<keyword evidence="8" id="KW-0812">Transmembrane</keyword>
<dbReference type="PROSITE" id="PS50030">
    <property type="entry name" value="UBA"/>
    <property type="match status" value="1"/>
</dbReference>
<dbReference type="Pfam" id="PF01485">
    <property type="entry name" value="IBR"/>
    <property type="match status" value="1"/>
</dbReference>
<feature type="compositionally biased region" description="Low complexity" evidence="7">
    <location>
        <begin position="591"/>
        <end position="632"/>
    </location>
</feature>
<feature type="region of interest" description="Disordered" evidence="7">
    <location>
        <begin position="588"/>
        <end position="646"/>
    </location>
</feature>
<evidence type="ECO:0000313" key="11">
    <source>
        <dbReference type="EMBL" id="EFA78711.1"/>
    </source>
</evidence>
<organism evidence="11 12">
    <name type="scientific">Heterostelium pallidum (strain ATCC 26659 / Pp 5 / PN500)</name>
    <name type="common">Cellular slime mold</name>
    <name type="synonym">Polysphondylium pallidum</name>
    <dbReference type="NCBI Taxonomy" id="670386"/>
    <lineage>
        <taxon>Eukaryota</taxon>
        <taxon>Amoebozoa</taxon>
        <taxon>Evosea</taxon>
        <taxon>Eumycetozoa</taxon>
        <taxon>Dictyostelia</taxon>
        <taxon>Acytosteliales</taxon>
        <taxon>Acytosteliaceae</taxon>
        <taxon>Heterostelium</taxon>
    </lineage>
</organism>
<feature type="compositionally biased region" description="Basic residues" evidence="7">
    <location>
        <begin position="1027"/>
        <end position="1038"/>
    </location>
</feature>
<name>D3BIT7_HETP5</name>
<dbReference type="InParanoid" id="D3BIT7"/>
<keyword evidence="4" id="KW-0863">Zinc-finger</keyword>
<dbReference type="Gene3D" id="1.10.8.10">
    <property type="entry name" value="DNA helicase RuvA subunit, C-terminal domain"/>
    <property type="match status" value="1"/>
</dbReference>
<proteinExistence type="predicted"/>
<feature type="domain" description="UBA" evidence="9">
    <location>
        <begin position="1040"/>
        <end position="1080"/>
    </location>
</feature>
<feature type="domain" description="RING-type" evidence="10">
    <location>
        <begin position="1212"/>
        <end position="1410"/>
    </location>
</feature>
<evidence type="ECO:0000256" key="2">
    <source>
        <dbReference type="ARBA" id="ARBA00022723"/>
    </source>
</evidence>
<dbReference type="GO" id="GO:0005783">
    <property type="term" value="C:endoplasmic reticulum"/>
    <property type="evidence" value="ECO:0007669"/>
    <property type="project" value="TreeGrafter"/>
</dbReference>
<dbReference type="SMART" id="SM00647">
    <property type="entry name" value="IBR"/>
    <property type="match status" value="2"/>
</dbReference>
<dbReference type="InterPro" id="IPR009060">
    <property type="entry name" value="UBA-like_sf"/>
</dbReference>
<dbReference type="GO" id="GO:0016740">
    <property type="term" value="F:transferase activity"/>
    <property type="evidence" value="ECO:0007669"/>
    <property type="project" value="UniProtKB-KW"/>
</dbReference>
<feature type="transmembrane region" description="Helical" evidence="8">
    <location>
        <begin position="758"/>
        <end position="785"/>
    </location>
</feature>
<dbReference type="InterPro" id="IPR017907">
    <property type="entry name" value="Znf_RING_CS"/>
</dbReference>
<dbReference type="InterPro" id="IPR044066">
    <property type="entry name" value="TRIAD_supradom"/>
</dbReference>
<dbReference type="PANTHER" id="PTHR21329">
    <property type="entry name" value="PHOSPHATIDYLINOSITOL N-ACETYLGLUCOSAMINYLTRANSFERASE SUBUNIT Q-RELATED"/>
    <property type="match status" value="1"/>
</dbReference>
<dbReference type="InterPro" id="IPR002867">
    <property type="entry name" value="IBR_dom"/>
</dbReference>
<sequence>MKRLSIALLKCDKFVPELQSKFGDIDVQFTNLLKKNKLATVDLSVYEVTDSKFPKWDDVVTNKYNGFIISGSRHSVNDNVEWTNALKDYVRMLDTNNIKTVGVCFGHQMIASALGGTVSGNPKGWQVSDRDYLINPTILTGYGLLPGAKETELVVDIMCMNKEMVTQKPKDLICYGGNEICANQGMINSNFLTFQGHPEYTPELIKEVLNLRKGIIPDDVIAEGIKRANESQIDYEWYSNLIINGWCRDTENNLRLKSIADSLMPSVEYFNDSFASNFDYLFFYGCSLEMNLQKYIITTQKPYSKIFWPIRCNDKKSGYLIGWNTRSFVACVIDIISDISLQDLEIILKELNNDKRMASCPVGQPRVLGEWCNNSLTTTSTTTTTTTTTDSNSSSSLGGGPNNLHDVDFWISMERSVGSGHPCLKKIYCNEYKFQTSSQIVLYDDTSPYYYTSTPISLVPTIAGDSNSNTINKHSTSTSSKTTSNSVFSPVATSTPTTTNSSTSSPSSLSSTSTTSTKLKPNTSDLESTFKQINCSNDIKTILNETIEKYYRSTNNNRNPLPSLLSIDSKPNSRSLFSNSFITLRKRKNSLKQSNDNNSSSKDNDSSIDNNNNNNNNIDDNSNNNNNNSSNIKQDKDNNNNNNNNSIKEKSKRVICAPLYLLIIILRLFEKILLSVLNMDAPFLKNKKLKDLTTLGSTLDSRIDEIKLLINQHHHVEEKKYWLNNNQDRALLIEYDLIINLNRNNIVITTTIAPHGVILLKIVCMSGVFGVSVLISIIIDLFSIFTLHISVFYSVSARFYLLQLMLLKSLWNLFRGVKYNPLRKRTDSCDFDQYQLLLGTLLFTLIFFLFPTTAVYYFFFATFKSSLTVVMALFSLLLHLLKTFPLFGMLVYFIDQKYLPNGVTFTVKNNENTKKQQATLTTTTITNLDQLQTPTITSGGGSNSSGNVNKPSSPLLHGQTTTTTTPSGLQSPLHQRTQSGNLDLLPSLQQQQQQQQQQQYMLSPKTGLGHRRNQSLSSSTSSPIGPRVKHQSKKRKMSGKVDEYLAQLIDMGFDPEVSRLAVEQTQCASLERAIEFIYSLSNSGAVPDTTPLGRSNTPTTLPTNNYVTSSSNLSRQNSATPTKKIRTSMRDSNEYVDSDDEYYQDVDDYQFDEPVIEAMTTSNTVVQASEIIANALVEIQRIESVTETSPCAATLMLLKYQWNGNKLLEQYYENPDKVKRLAGVPEKEEYTALQSTKEDCSVCCDTMDKKNTCYLSCKHYCGVIVSDRFIQEVVPKAYPKYLERLAQTYVDKNPNMRWCPTANCGNALKADSQAESVAQCSCGFRMCFKCNQESHVPANCDQIKLWKKKNQDDSETANWIQSHTQDCPKCHSSIEKNGGCNHMTCKKCTHEFCWVCMGNWRGHSSCNSFKKEDNSNKSDSKRALERYLFYFHRYNTHEQSKKFETKLRQDAMNTIFALQNNKDKRWIDVKFIESSTETLIQCRRTLKYTYVFGFYLPEGAEKNLFEYLQSDLERTTEKLSGLLEKGENQNVMELKEITNLASTKLNHLLDGVEEGLTSGGKKTIR</sequence>
<feature type="transmembrane region" description="Helical" evidence="8">
    <location>
        <begin position="871"/>
        <end position="894"/>
    </location>
</feature>
<dbReference type="InterPro" id="IPR015940">
    <property type="entry name" value="UBA"/>
</dbReference>
<dbReference type="GO" id="GO:0016874">
    <property type="term" value="F:ligase activity"/>
    <property type="evidence" value="ECO:0007669"/>
    <property type="project" value="UniProtKB-KW"/>
</dbReference>
<dbReference type="CDD" id="cd14298">
    <property type="entry name" value="UBA2_scUBP14_like"/>
    <property type="match status" value="1"/>
</dbReference>